<dbReference type="EMBL" id="SPKT01000004">
    <property type="protein sequence ID" value="TFI00448.1"/>
    <property type="molecule type" value="Genomic_DNA"/>
</dbReference>
<keyword evidence="1" id="KW-0812">Transmembrane</keyword>
<gene>
    <name evidence="3" type="ORF">E4A49_03495</name>
    <name evidence="2" type="ORF">FM125_07275</name>
</gene>
<evidence type="ECO:0000313" key="4">
    <source>
        <dbReference type="Proteomes" id="UP000196230"/>
    </source>
</evidence>
<protein>
    <recommendedName>
        <fullName evidence="6">Integral membrane protein</fullName>
    </recommendedName>
</protein>
<feature type="transmembrane region" description="Helical" evidence="1">
    <location>
        <begin position="321"/>
        <end position="340"/>
    </location>
</feature>
<feature type="transmembrane region" description="Helical" evidence="1">
    <location>
        <begin position="258"/>
        <end position="278"/>
    </location>
</feature>
<dbReference type="RefSeq" id="WP_067191761.1">
    <property type="nucleotide sequence ID" value="NZ_FUKP01000049.1"/>
</dbReference>
<evidence type="ECO:0008006" key="6">
    <source>
        <dbReference type="Google" id="ProtNLM"/>
    </source>
</evidence>
<organism evidence="2 4">
    <name type="scientific">Micrococcus lylae</name>
    <dbReference type="NCBI Taxonomy" id="1273"/>
    <lineage>
        <taxon>Bacteria</taxon>
        <taxon>Bacillati</taxon>
        <taxon>Actinomycetota</taxon>
        <taxon>Actinomycetes</taxon>
        <taxon>Micrococcales</taxon>
        <taxon>Micrococcaceae</taxon>
        <taxon>Micrococcus</taxon>
    </lineage>
</organism>
<dbReference type="Proteomes" id="UP000297477">
    <property type="component" value="Unassembled WGS sequence"/>
</dbReference>
<reference evidence="3 5" key="2">
    <citation type="submission" date="2019-03" db="EMBL/GenBank/DDBJ databases">
        <title>Reclassification of Micrococcus aloeverae and Micrococcus yunnanensis as later heterotypic synonyms of Micrococcus luteus.</title>
        <authorList>
            <person name="Huang C.-H."/>
        </authorList>
    </citation>
    <scope>NUCLEOTIDE SEQUENCE [LARGE SCALE GENOMIC DNA]</scope>
    <source>
        <strain evidence="3 5">BCRC 12151</strain>
    </source>
</reference>
<name>A0A1R4J9I1_9MICC</name>
<accession>A0A1R4J9I1</accession>
<evidence type="ECO:0000313" key="3">
    <source>
        <dbReference type="EMBL" id="TFI00448.1"/>
    </source>
</evidence>
<proteinExistence type="predicted"/>
<keyword evidence="5" id="KW-1185">Reference proteome</keyword>
<dbReference type="AlphaFoldDB" id="A0A1R4J9I1"/>
<sequence length="346" mass="35359">MARRIVSLLLAVLAGLAGVLAVVGAAVDQAIREPELTHTAVDRVMEDPDVEDAAPRFVLDLVEAALPREISLVAGDLIREVTDHSTGAALEDERVRAGVVESAEQARADWADRLDAGEVQSGSDSDAGTLTVPLGPVVSHVGVGLVDDLADGTADLLGNDDGSLVVPGGSMFGVEMPETDLAVLFDRARDGIREFAGQDRLSVLVHVGGDDALVSVSSSLADAPALMRASAHWVWAAVAAAVLGLAAVILGPGRWRGIAIAVVGLLLVGGGLAIPEAVASPDLVRLSVPEDAPRSLADLTEAVDGVVRSAVADSFGPSTTGLLFGGGAAVVVGLLWAALAERRRRS</sequence>
<feature type="transmembrane region" description="Helical" evidence="1">
    <location>
        <begin position="233"/>
        <end position="251"/>
    </location>
</feature>
<reference evidence="2 4" key="1">
    <citation type="submission" date="2017-02" db="EMBL/GenBank/DDBJ databases">
        <authorList>
            <person name="Peterson S.W."/>
        </authorList>
    </citation>
    <scope>NUCLEOTIDE SEQUENCE [LARGE SCALE GENOMIC DNA]</scope>
    <source>
        <strain evidence="2 4">2B3F</strain>
    </source>
</reference>
<keyword evidence="1" id="KW-0472">Membrane</keyword>
<dbReference type="Proteomes" id="UP000196230">
    <property type="component" value="Unassembled WGS sequence"/>
</dbReference>
<evidence type="ECO:0000313" key="2">
    <source>
        <dbReference type="EMBL" id="SJN28707.1"/>
    </source>
</evidence>
<evidence type="ECO:0000313" key="5">
    <source>
        <dbReference type="Proteomes" id="UP000297477"/>
    </source>
</evidence>
<dbReference type="EMBL" id="FUKP01000049">
    <property type="protein sequence ID" value="SJN28707.1"/>
    <property type="molecule type" value="Genomic_DNA"/>
</dbReference>
<keyword evidence="1" id="KW-1133">Transmembrane helix</keyword>
<evidence type="ECO:0000256" key="1">
    <source>
        <dbReference type="SAM" id="Phobius"/>
    </source>
</evidence>